<evidence type="ECO:0000313" key="1">
    <source>
        <dbReference type="EMBL" id="SKA58258.1"/>
    </source>
</evidence>
<keyword evidence="2" id="KW-1185">Reference proteome</keyword>
<dbReference type="EMBL" id="FUXU01000039">
    <property type="protein sequence ID" value="SKA58258.1"/>
    <property type="molecule type" value="Genomic_DNA"/>
</dbReference>
<evidence type="ECO:0000313" key="2">
    <source>
        <dbReference type="Proteomes" id="UP000190162"/>
    </source>
</evidence>
<gene>
    <name evidence="1" type="ORF">SAMN02745132_02907</name>
</gene>
<dbReference type="Proteomes" id="UP000190162">
    <property type="component" value="Unassembled WGS sequence"/>
</dbReference>
<protein>
    <submittedName>
        <fullName evidence="1">Uncharacterized protein</fullName>
    </submittedName>
</protein>
<name>A0A1T4V060_9GAMM</name>
<organism evidence="1 2">
    <name type="scientific">Enterovibrio nigricans DSM 22720</name>
    <dbReference type="NCBI Taxonomy" id="1121868"/>
    <lineage>
        <taxon>Bacteria</taxon>
        <taxon>Pseudomonadati</taxon>
        <taxon>Pseudomonadota</taxon>
        <taxon>Gammaproteobacteria</taxon>
        <taxon>Vibrionales</taxon>
        <taxon>Vibrionaceae</taxon>
        <taxon>Enterovibrio</taxon>
    </lineage>
</organism>
<reference evidence="2" key="1">
    <citation type="submission" date="2017-02" db="EMBL/GenBank/DDBJ databases">
        <authorList>
            <person name="Varghese N."/>
            <person name="Submissions S."/>
        </authorList>
    </citation>
    <scope>NUCLEOTIDE SEQUENCE [LARGE SCALE GENOMIC DNA]</scope>
    <source>
        <strain evidence="2">DSM 22720</strain>
    </source>
</reference>
<accession>A0A1T4V060</accession>
<sequence length="50" mass="5300">MGSGTFSNWKRTSYSGLLSNPITKNGLFYTGGGDELVPIYGDVALGTELN</sequence>
<proteinExistence type="predicted"/>
<dbReference type="AlphaFoldDB" id="A0A1T4V060"/>